<dbReference type="Proteomes" id="UP000562929">
    <property type="component" value="Unassembled WGS sequence"/>
</dbReference>
<protein>
    <submittedName>
        <fullName evidence="2">Uncharacterized protein</fullName>
    </submittedName>
</protein>
<accession>A0A8H4VF87</accession>
<organism evidence="2 3">
    <name type="scientific">Ophiocordyceps camponoti-floridani</name>
    <dbReference type="NCBI Taxonomy" id="2030778"/>
    <lineage>
        <taxon>Eukaryota</taxon>
        <taxon>Fungi</taxon>
        <taxon>Dikarya</taxon>
        <taxon>Ascomycota</taxon>
        <taxon>Pezizomycotina</taxon>
        <taxon>Sordariomycetes</taxon>
        <taxon>Hypocreomycetidae</taxon>
        <taxon>Hypocreales</taxon>
        <taxon>Ophiocordycipitaceae</taxon>
        <taxon>Ophiocordyceps</taxon>
    </lineage>
</organism>
<feature type="chain" id="PRO_5034065440" evidence="1">
    <location>
        <begin position="21"/>
        <end position="209"/>
    </location>
</feature>
<keyword evidence="3" id="KW-1185">Reference proteome</keyword>
<dbReference type="EMBL" id="JAACLJ010000002">
    <property type="protein sequence ID" value="KAF4592090.1"/>
    <property type="molecule type" value="Genomic_DNA"/>
</dbReference>
<proteinExistence type="predicted"/>
<name>A0A8H4VF87_9HYPO</name>
<evidence type="ECO:0000256" key="1">
    <source>
        <dbReference type="SAM" id="SignalP"/>
    </source>
</evidence>
<keyword evidence="1" id="KW-0732">Signal</keyword>
<comment type="caution">
    <text evidence="2">The sequence shown here is derived from an EMBL/GenBank/DDBJ whole genome shotgun (WGS) entry which is preliminary data.</text>
</comment>
<reference evidence="2 3" key="1">
    <citation type="journal article" date="2020" name="G3 (Bethesda)">
        <title>Genetic Underpinnings of Host Manipulation by Ophiocordyceps as Revealed by Comparative Transcriptomics.</title>
        <authorList>
            <person name="Will I."/>
            <person name="Das B."/>
            <person name="Trinh T."/>
            <person name="Brachmann A."/>
            <person name="Ohm R.A."/>
            <person name="de Bekker C."/>
        </authorList>
    </citation>
    <scope>NUCLEOTIDE SEQUENCE [LARGE SCALE GENOMIC DNA]</scope>
    <source>
        <strain evidence="2 3">EC05</strain>
    </source>
</reference>
<dbReference type="OrthoDB" id="4916488at2759"/>
<gene>
    <name evidence="2" type="ORF">GQ602_002389</name>
</gene>
<feature type="signal peptide" evidence="1">
    <location>
        <begin position="1"/>
        <end position="20"/>
    </location>
</feature>
<evidence type="ECO:0000313" key="2">
    <source>
        <dbReference type="EMBL" id="KAF4592090.1"/>
    </source>
</evidence>
<sequence length="209" mass="23291">MFLRLVLAVALVAMVAPCQPMGLDTNDFGCLKGDMFYSSAGDCCSKDMAMAQRIDDKLVNVTCVTSISFPLGEEDSIPPHLDGIRRCFKGDMHDCPLGTRISSEAQQRQPLLDTSGCCTHYLETRDENNVCWRNSVNFSNWTSSEVFWAARLRDGCLRKGPLGWCCEDLKEFRDRHGACVRSAVSSGLQRDLTAAQLRQLRNFDGCGEF</sequence>
<dbReference type="AlphaFoldDB" id="A0A8H4VF87"/>
<evidence type="ECO:0000313" key="3">
    <source>
        <dbReference type="Proteomes" id="UP000562929"/>
    </source>
</evidence>